<evidence type="ECO:0000313" key="6">
    <source>
        <dbReference type="EMBL" id="ASJ76672.1"/>
    </source>
</evidence>
<dbReference type="Pfam" id="PF01569">
    <property type="entry name" value="PAP2"/>
    <property type="match status" value="1"/>
</dbReference>
<dbReference type="EMBL" id="CP018632">
    <property type="protein sequence ID" value="ASJ76672.1"/>
    <property type="molecule type" value="Genomic_DNA"/>
</dbReference>
<organism evidence="6 7">
    <name type="scientific">Granulosicoccus antarcticus IMCC3135</name>
    <dbReference type="NCBI Taxonomy" id="1192854"/>
    <lineage>
        <taxon>Bacteria</taxon>
        <taxon>Pseudomonadati</taxon>
        <taxon>Pseudomonadota</taxon>
        <taxon>Gammaproteobacteria</taxon>
        <taxon>Chromatiales</taxon>
        <taxon>Granulosicoccaceae</taxon>
        <taxon>Granulosicoccus</taxon>
    </lineage>
</organism>
<reference evidence="6 7" key="1">
    <citation type="submission" date="2016-12" db="EMBL/GenBank/DDBJ databases">
        <authorList>
            <person name="Song W.-J."/>
            <person name="Kurnit D.M."/>
        </authorList>
    </citation>
    <scope>NUCLEOTIDE SEQUENCE [LARGE SCALE GENOMIC DNA]</scope>
    <source>
        <strain evidence="6 7">IMCC3135</strain>
    </source>
</reference>
<accession>A0A2Z2NYZ3</accession>
<gene>
    <name evidence="6" type="ORF">IMCC3135_33140</name>
</gene>
<dbReference type="CDD" id="cd03392">
    <property type="entry name" value="PAP2_like_2"/>
    <property type="match status" value="1"/>
</dbReference>
<dbReference type="InterPro" id="IPR000326">
    <property type="entry name" value="PAP2/HPO"/>
</dbReference>
<feature type="transmembrane region" description="Helical" evidence="4">
    <location>
        <begin position="95"/>
        <end position="117"/>
    </location>
</feature>
<feature type="transmembrane region" description="Helical" evidence="4">
    <location>
        <begin position="221"/>
        <end position="241"/>
    </location>
</feature>
<evidence type="ECO:0000256" key="2">
    <source>
        <dbReference type="ARBA" id="ARBA00032707"/>
    </source>
</evidence>
<evidence type="ECO:0000256" key="4">
    <source>
        <dbReference type="SAM" id="Phobius"/>
    </source>
</evidence>
<keyword evidence="4" id="KW-1133">Transmembrane helix</keyword>
<feature type="transmembrane region" description="Helical" evidence="4">
    <location>
        <begin position="18"/>
        <end position="42"/>
    </location>
</feature>
<protein>
    <recommendedName>
        <fullName evidence="1">undecaprenyl-diphosphate phosphatase</fullName>
        <ecNumber evidence="1">3.6.1.27</ecNumber>
    </recommendedName>
    <alternativeName>
        <fullName evidence="2">Undecaprenyl pyrophosphate phosphatase</fullName>
    </alternativeName>
</protein>
<feature type="transmembrane region" description="Helical" evidence="4">
    <location>
        <begin position="63"/>
        <end position="89"/>
    </location>
</feature>
<keyword evidence="7" id="KW-1185">Reference proteome</keyword>
<sequence length="249" mass="27156">MPFPSAYNQPATALIRHIIGIALALSLFLILLLLVTQVPAISEWDSRLSQWSQQLRGPAIDRIMLSVTLMGDTLPATLLVGVVVISLLWVRRWWLGVHLACVGLSTALSVSIIKTLIGRVRPVIVDGGLHSFSFPSGHATTAALVTGLLALLLAYRQTATTRYVIYAVATLMACLIAYSRVHLLAHWPTDVIAGLALGYALVMAFGWQLHVGPELNYRYQWPLLGTSALLMLIYVALNFSAQAQRYGLG</sequence>
<dbReference type="AlphaFoldDB" id="A0A2Z2NYZ3"/>
<feature type="transmembrane region" description="Helical" evidence="4">
    <location>
        <begin position="138"/>
        <end position="157"/>
    </location>
</feature>
<evidence type="ECO:0000259" key="5">
    <source>
        <dbReference type="SMART" id="SM00014"/>
    </source>
</evidence>
<name>A0A2Z2NYZ3_9GAMM</name>
<evidence type="ECO:0000256" key="3">
    <source>
        <dbReference type="ARBA" id="ARBA00047594"/>
    </source>
</evidence>
<evidence type="ECO:0000256" key="1">
    <source>
        <dbReference type="ARBA" id="ARBA00012374"/>
    </source>
</evidence>
<dbReference type="InterPro" id="IPR036938">
    <property type="entry name" value="PAP2/HPO_sf"/>
</dbReference>
<proteinExistence type="predicted"/>
<dbReference type="PANTHER" id="PTHR14969:SF13">
    <property type="entry name" value="AT30094P"/>
    <property type="match status" value="1"/>
</dbReference>
<dbReference type="GO" id="GO:0050380">
    <property type="term" value="F:undecaprenyl-diphosphatase activity"/>
    <property type="evidence" value="ECO:0007669"/>
    <property type="project" value="UniProtKB-EC"/>
</dbReference>
<feature type="transmembrane region" description="Helical" evidence="4">
    <location>
        <begin position="163"/>
        <end position="179"/>
    </location>
</feature>
<dbReference type="RefSeq" id="WP_088921421.1">
    <property type="nucleotide sequence ID" value="NZ_CP018632.1"/>
</dbReference>
<comment type="catalytic activity">
    <reaction evidence="3">
        <text>di-trans,octa-cis-undecaprenyl diphosphate + H2O = di-trans,octa-cis-undecaprenyl phosphate + phosphate + H(+)</text>
        <dbReference type="Rhea" id="RHEA:28094"/>
        <dbReference type="ChEBI" id="CHEBI:15377"/>
        <dbReference type="ChEBI" id="CHEBI:15378"/>
        <dbReference type="ChEBI" id="CHEBI:43474"/>
        <dbReference type="ChEBI" id="CHEBI:58405"/>
        <dbReference type="ChEBI" id="CHEBI:60392"/>
        <dbReference type="EC" id="3.6.1.27"/>
    </reaction>
</comment>
<dbReference type="OrthoDB" id="9780918at2"/>
<dbReference type="Proteomes" id="UP000250079">
    <property type="component" value="Chromosome"/>
</dbReference>
<dbReference type="SMART" id="SM00014">
    <property type="entry name" value="acidPPc"/>
    <property type="match status" value="1"/>
</dbReference>
<dbReference type="EC" id="3.6.1.27" evidence="1"/>
<evidence type="ECO:0000313" key="7">
    <source>
        <dbReference type="Proteomes" id="UP000250079"/>
    </source>
</evidence>
<dbReference type="KEGG" id="gai:IMCC3135_33140"/>
<keyword evidence="4" id="KW-0812">Transmembrane</keyword>
<dbReference type="Gene3D" id="1.20.144.10">
    <property type="entry name" value="Phosphatidic acid phosphatase type 2/haloperoxidase"/>
    <property type="match status" value="2"/>
</dbReference>
<feature type="domain" description="Phosphatidic acid phosphatase type 2/haloperoxidase" evidence="5">
    <location>
        <begin position="95"/>
        <end position="206"/>
    </location>
</feature>
<keyword evidence="4" id="KW-0472">Membrane</keyword>
<dbReference type="SUPFAM" id="SSF48317">
    <property type="entry name" value="Acid phosphatase/Vanadium-dependent haloperoxidase"/>
    <property type="match status" value="1"/>
</dbReference>
<feature type="transmembrane region" description="Helical" evidence="4">
    <location>
        <begin position="191"/>
        <end position="209"/>
    </location>
</feature>
<dbReference type="PANTHER" id="PTHR14969">
    <property type="entry name" value="SPHINGOSINE-1-PHOSPHATE PHOSPHOHYDROLASE"/>
    <property type="match status" value="1"/>
</dbReference>